<evidence type="ECO:0000256" key="5">
    <source>
        <dbReference type="ARBA" id="ARBA00023136"/>
    </source>
</evidence>
<accession>A0AAV5WW62</accession>
<dbReference type="PANTHER" id="PTHR11923">
    <property type="entry name" value="SCAVENGER RECEPTOR CLASS B TYPE-1 SR-B1"/>
    <property type="match status" value="1"/>
</dbReference>
<evidence type="ECO:0000256" key="4">
    <source>
        <dbReference type="ARBA" id="ARBA00022989"/>
    </source>
</evidence>
<dbReference type="PANTHER" id="PTHR11923:SF55">
    <property type="entry name" value="SCAVENGER RECEPTOR (CD36 FAMILY) RELATED"/>
    <property type="match status" value="1"/>
</dbReference>
<evidence type="ECO:0000256" key="1">
    <source>
        <dbReference type="ARBA" id="ARBA00004370"/>
    </source>
</evidence>
<comment type="caution">
    <text evidence="7">The sequence shown here is derived from an EMBL/GenBank/DDBJ whole genome shotgun (WGS) entry which is preliminary data.</text>
</comment>
<feature type="non-terminal residue" evidence="7">
    <location>
        <position position="194"/>
    </location>
</feature>
<keyword evidence="3" id="KW-0812">Transmembrane</keyword>
<dbReference type="GO" id="GO:0005044">
    <property type="term" value="F:scavenger receptor activity"/>
    <property type="evidence" value="ECO:0007669"/>
    <property type="project" value="TreeGrafter"/>
</dbReference>
<keyword evidence="5" id="KW-0472">Membrane</keyword>
<feature type="non-terminal residue" evidence="7">
    <location>
        <position position="1"/>
    </location>
</feature>
<evidence type="ECO:0000256" key="6">
    <source>
        <dbReference type="ARBA" id="ARBA00023180"/>
    </source>
</evidence>
<name>A0AAV5WW62_9BILA</name>
<keyword evidence="6" id="KW-0325">Glycoprotein</keyword>
<dbReference type="EMBL" id="BTSY01000006">
    <property type="protein sequence ID" value="GMT34845.1"/>
    <property type="molecule type" value="Genomic_DNA"/>
</dbReference>
<gene>
    <name evidence="7" type="ORF">PFISCL1PPCAC_26142</name>
</gene>
<dbReference type="GO" id="GO:0016020">
    <property type="term" value="C:membrane"/>
    <property type="evidence" value="ECO:0007669"/>
    <property type="project" value="UniProtKB-SubCell"/>
</dbReference>
<evidence type="ECO:0000256" key="2">
    <source>
        <dbReference type="ARBA" id="ARBA00010532"/>
    </source>
</evidence>
<dbReference type="AlphaFoldDB" id="A0AAV5WW62"/>
<dbReference type="InterPro" id="IPR002159">
    <property type="entry name" value="CD36_fam"/>
</dbReference>
<evidence type="ECO:0000256" key="3">
    <source>
        <dbReference type="ARBA" id="ARBA00022692"/>
    </source>
</evidence>
<dbReference type="Proteomes" id="UP001432322">
    <property type="component" value="Unassembled WGS sequence"/>
</dbReference>
<comment type="subcellular location">
    <subcellularLocation>
        <location evidence="1">Membrane</location>
    </subcellularLocation>
</comment>
<organism evidence="7 8">
    <name type="scientific">Pristionchus fissidentatus</name>
    <dbReference type="NCBI Taxonomy" id="1538716"/>
    <lineage>
        <taxon>Eukaryota</taxon>
        <taxon>Metazoa</taxon>
        <taxon>Ecdysozoa</taxon>
        <taxon>Nematoda</taxon>
        <taxon>Chromadorea</taxon>
        <taxon>Rhabditida</taxon>
        <taxon>Rhabditina</taxon>
        <taxon>Diplogasteromorpha</taxon>
        <taxon>Diplogasteroidea</taxon>
        <taxon>Neodiplogasteridae</taxon>
        <taxon>Pristionchus</taxon>
    </lineage>
</organism>
<keyword evidence="8" id="KW-1185">Reference proteome</keyword>
<keyword evidence="4" id="KW-1133">Transmembrane helix</keyword>
<sequence length="194" mass="22330">LNIFRSYLGRSFPLDFFEESSHDGVPTYVYRLDRDEYNMNIEKNFGMRYENVEGIDYAPMWPNCPEDHFYNPNQTHCAKVECTREHNFCDNCCNGSHYGPTVFSPPGFYPLRVLPGRLTRMPFAVFMSPAHMLWAPKEVSSAYAGQHPDEEKHRPVEWAVNPTMGSLVHADLRTQMNILLARGDMTQSSTLPNS</sequence>
<proteinExistence type="inferred from homology"/>
<evidence type="ECO:0000313" key="8">
    <source>
        <dbReference type="Proteomes" id="UP001432322"/>
    </source>
</evidence>
<evidence type="ECO:0000313" key="7">
    <source>
        <dbReference type="EMBL" id="GMT34845.1"/>
    </source>
</evidence>
<dbReference type="Pfam" id="PF01130">
    <property type="entry name" value="CD36"/>
    <property type="match status" value="1"/>
</dbReference>
<reference evidence="7" key="1">
    <citation type="submission" date="2023-10" db="EMBL/GenBank/DDBJ databases">
        <title>Genome assembly of Pristionchus species.</title>
        <authorList>
            <person name="Yoshida K."/>
            <person name="Sommer R.J."/>
        </authorList>
    </citation>
    <scope>NUCLEOTIDE SEQUENCE</scope>
    <source>
        <strain evidence="7">RS5133</strain>
    </source>
</reference>
<dbReference type="GO" id="GO:0005737">
    <property type="term" value="C:cytoplasm"/>
    <property type="evidence" value="ECO:0007669"/>
    <property type="project" value="TreeGrafter"/>
</dbReference>
<protein>
    <submittedName>
        <fullName evidence="7">Uncharacterized protein</fullName>
    </submittedName>
</protein>
<comment type="similarity">
    <text evidence="2">Belongs to the CD36 family.</text>
</comment>